<feature type="region of interest" description="Disordered" evidence="1">
    <location>
        <begin position="1"/>
        <end position="45"/>
    </location>
</feature>
<organism evidence="2 3">
    <name type="scientific">Lophium mytilinum</name>
    <dbReference type="NCBI Taxonomy" id="390894"/>
    <lineage>
        <taxon>Eukaryota</taxon>
        <taxon>Fungi</taxon>
        <taxon>Dikarya</taxon>
        <taxon>Ascomycota</taxon>
        <taxon>Pezizomycotina</taxon>
        <taxon>Dothideomycetes</taxon>
        <taxon>Pleosporomycetidae</taxon>
        <taxon>Mytilinidiales</taxon>
        <taxon>Mytilinidiaceae</taxon>
        <taxon>Lophium</taxon>
    </lineage>
</organism>
<keyword evidence="3" id="KW-1185">Reference proteome</keyword>
<protein>
    <submittedName>
        <fullName evidence="2">Uncharacterized protein</fullName>
    </submittedName>
</protein>
<dbReference type="EMBL" id="MU004187">
    <property type="protein sequence ID" value="KAF2496542.1"/>
    <property type="molecule type" value="Genomic_DNA"/>
</dbReference>
<gene>
    <name evidence="2" type="ORF">BU16DRAFT_559867</name>
</gene>
<evidence type="ECO:0000256" key="1">
    <source>
        <dbReference type="SAM" id="MobiDB-lite"/>
    </source>
</evidence>
<dbReference type="Proteomes" id="UP000799750">
    <property type="component" value="Unassembled WGS sequence"/>
</dbReference>
<accession>A0A6A6QWL9</accession>
<dbReference type="AlphaFoldDB" id="A0A6A6QWL9"/>
<name>A0A6A6QWL9_9PEZI</name>
<feature type="compositionally biased region" description="Basic and acidic residues" evidence="1">
    <location>
        <begin position="223"/>
        <end position="233"/>
    </location>
</feature>
<feature type="region of interest" description="Disordered" evidence="1">
    <location>
        <begin position="144"/>
        <end position="165"/>
    </location>
</feature>
<feature type="compositionally biased region" description="Basic and acidic residues" evidence="1">
    <location>
        <begin position="190"/>
        <end position="215"/>
    </location>
</feature>
<evidence type="ECO:0000313" key="2">
    <source>
        <dbReference type="EMBL" id="KAF2496542.1"/>
    </source>
</evidence>
<proteinExistence type="predicted"/>
<sequence length="307" mass="36142">MPSHLFHGPHSSSSEDEWERRSTTTIQRLRTSSEDESGGRRLSRSSTSSYRRYFYRMARPSYSSTPSINRLPPPHHRTTVHRPPLTLFGSGEPLCEHCLHDVHISPRCLASHPPRQQRLYLQARSRRNDKRRWRNWFRKHMLPWPHSQPRQQGSREPKHHSTWPFHRPEGYVTEWEFARLKRAERKRQEKLEAMQRTTRTEEAERKSLHVEERTQALRHQRERHTPHESPDRRPVRRGRDRQRASRGSAGSGRNFRDGRMPVSPQPVPSLSPPTTESQPSTADLPPYSPSPPSYRSPPLSYRTASPR</sequence>
<feature type="compositionally biased region" description="Low complexity" evidence="1">
    <location>
        <begin position="296"/>
        <end position="307"/>
    </location>
</feature>
<reference evidence="2" key="1">
    <citation type="journal article" date="2020" name="Stud. Mycol.">
        <title>101 Dothideomycetes genomes: a test case for predicting lifestyles and emergence of pathogens.</title>
        <authorList>
            <person name="Haridas S."/>
            <person name="Albert R."/>
            <person name="Binder M."/>
            <person name="Bloem J."/>
            <person name="Labutti K."/>
            <person name="Salamov A."/>
            <person name="Andreopoulos B."/>
            <person name="Baker S."/>
            <person name="Barry K."/>
            <person name="Bills G."/>
            <person name="Bluhm B."/>
            <person name="Cannon C."/>
            <person name="Castanera R."/>
            <person name="Culley D."/>
            <person name="Daum C."/>
            <person name="Ezra D."/>
            <person name="Gonzalez J."/>
            <person name="Henrissat B."/>
            <person name="Kuo A."/>
            <person name="Liang C."/>
            <person name="Lipzen A."/>
            <person name="Lutzoni F."/>
            <person name="Magnuson J."/>
            <person name="Mondo S."/>
            <person name="Nolan M."/>
            <person name="Ohm R."/>
            <person name="Pangilinan J."/>
            <person name="Park H.-J."/>
            <person name="Ramirez L."/>
            <person name="Alfaro M."/>
            <person name="Sun H."/>
            <person name="Tritt A."/>
            <person name="Yoshinaga Y."/>
            <person name="Zwiers L.-H."/>
            <person name="Turgeon B."/>
            <person name="Goodwin S."/>
            <person name="Spatafora J."/>
            <person name="Crous P."/>
            <person name="Grigoriev I."/>
        </authorList>
    </citation>
    <scope>NUCLEOTIDE SEQUENCE</scope>
    <source>
        <strain evidence="2">CBS 269.34</strain>
    </source>
</reference>
<feature type="compositionally biased region" description="Pro residues" evidence="1">
    <location>
        <begin position="286"/>
        <end position="295"/>
    </location>
</feature>
<evidence type="ECO:0000313" key="3">
    <source>
        <dbReference type="Proteomes" id="UP000799750"/>
    </source>
</evidence>
<feature type="region of interest" description="Disordered" evidence="1">
    <location>
        <begin position="190"/>
        <end position="307"/>
    </location>
</feature>